<accession>A0A382W8W5</accession>
<sequence length="28" mass="3250">PYKMPATIDDPAILTEIKEDLKKHQILK</sequence>
<name>A0A382W8W5_9ZZZZ</name>
<protein>
    <submittedName>
        <fullName evidence="1">Uncharacterized protein</fullName>
    </submittedName>
</protein>
<evidence type="ECO:0000313" key="1">
    <source>
        <dbReference type="EMBL" id="SVD55263.1"/>
    </source>
</evidence>
<proteinExistence type="predicted"/>
<feature type="non-terminal residue" evidence="1">
    <location>
        <position position="1"/>
    </location>
</feature>
<dbReference type="AlphaFoldDB" id="A0A382W8W5"/>
<organism evidence="1">
    <name type="scientific">marine metagenome</name>
    <dbReference type="NCBI Taxonomy" id="408172"/>
    <lineage>
        <taxon>unclassified sequences</taxon>
        <taxon>metagenomes</taxon>
        <taxon>ecological metagenomes</taxon>
    </lineage>
</organism>
<reference evidence="1" key="1">
    <citation type="submission" date="2018-05" db="EMBL/GenBank/DDBJ databases">
        <authorList>
            <person name="Lanie J.A."/>
            <person name="Ng W.-L."/>
            <person name="Kazmierczak K.M."/>
            <person name="Andrzejewski T.M."/>
            <person name="Davidsen T.M."/>
            <person name="Wayne K.J."/>
            <person name="Tettelin H."/>
            <person name="Glass J.I."/>
            <person name="Rusch D."/>
            <person name="Podicherti R."/>
            <person name="Tsui H.-C.T."/>
            <person name="Winkler M.E."/>
        </authorList>
    </citation>
    <scope>NUCLEOTIDE SEQUENCE</scope>
</reference>
<gene>
    <name evidence="1" type="ORF">METZ01_LOCUS408117</name>
</gene>
<dbReference type="EMBL" id="UINC01157978">
    <property type="protein sequence ID" value="SVD55263.1"/>
    <property type="molecule type" value="Genomic_DNA"/>
</dbReference>